<comment type="caution">
    <text evidence="4">The sequence shown here is derived from an EMBL/GenBank/DDBJ whole genome shotgun (WGS) entry which is preliminary data.</text>
</comment>
<dbReference type="OrthoDB" id="5396311at2759"/>
<keyword evidence="2" id="KW-0539">Nucleus</keyword>
<keyword evidence="1" id="KW-0238">DNA-binding</keyword>
<gene>
    <name evidence="4" type="ORF">CCHL11_10420</name>
</gene>
<name>A0A1Q8R9L8_9PEZI</name>
<dbReference type="Pfam" id="PF03221">
    <property type="entry name" value="HTH_Tnp_Tc5"/>
    <property type="match status" value="1"/>
</dbReference>
<dbReference type="AlphaFoldDB" id="A0A1Q8R9L8"/>
<evidence type="ECO:0000259" key="3">
    <source>
        <dbReference type="PROSITE" id="PS51253"/>
    </source>
</evidence>
<dbReference type="STRING" id="708187.A0A1Q8R9L8"/>
<dbReference type="InterPro" id="IPR006600">
    <property type="entry name" value="HTH_CenpB_DNA-bd_dom"/>
</dbReference>
<dbReference type="Proteomes" id="UP000186583">
    <property type="component" value="Unassembled WGS sequence"/>
</dbReference>
<proteinExistence type="predicted"/>
<dbReference type="SUPFAM" id="SSF46689">
    <property type="entry name" value="Homeodomain-like"/>
    <property type="match status" value="1"/>
</dbReference>
<reference evidence="4 5" key="1">
    <citation type="submission" date="2016-11" db="EMBL/GenBank/DDBJ databases">
        <title>Draft Genome Assembly of Colletotrichum chlorophyti a pathogen of herbaceous plants.</title>
        <authorList>
            <person name="Gan P."/>
            <person name="Narusaka M."/>
            <person name="Tsushima A."/>
            <person name="Narusaka Y."/>
            <person name="Takano Y."/>
            <person name="Shirasu K."/>
        </authorList>
    </citation>
    <scope>NUCLEOTIDE SEQUENCE [LARGE SCALE GENOMIC DNA]</scope>
    <source>
        <strain evidence="4 5">NTL11</strain>
    </source>
</reference>
<dbReference type="EMBL" id="MPGH01000504">
    <property type="protein sequence ID" value="OLN80949.1"/>
    <property type="molecule type" value="Genomic_DNA"/>
</dbReference>
<dbReference type="SMART" id="SM00674">
    <property type="entry name" value="CENPB"/>
    <property type="match status" value="1"/>
</dbReference>
<dbReference type="Pfam" id="PF05225">
    <property type="entry name" value="HTH_psq"/>
    <property type="match status" value="1"/>
</dbReference>
<evidence type="ECO:0000313" key="5">
    <source>
        <dbReference type="Proteomes" id="UP000186583"/>
    </source>
</evidence>
<sequence length="127" mass="14396">MGEYTENQVIQALEAIASGQSVKKAASVWGVPRSTLQYRIRGSQARGIAFSDLQRLPPIQENQLAEWIRIQALIGRPPTHQQLKGIAERMLQVRGDTRPLGRNWVQAFIRRNPSIKVQRARAIDSQR</sequence>
<feature type="non-terminal residue" evidence="4">
    <location>
        <position position="127"/>
    </location>
</feature>
<protein>
    <recommendedName>
        <fullName evidence="3">HTH CENPB-type domain-containing protein</fullName>
    </recommendedName>
</protein>
<dbReference type="GO" id="GO:0003677">
    <property type="term" value="F:DNA binding"/>
    <property type="evidence" value="ECO:0007669"/>
    <property type="project" value="UniProtKB-KW"/>
</dbReference>
<keyword evidence="5" id="KW-1185">Reference proteome</keyword>
<feature type="domain" description="HTH CENPB-type" evidence="3">
    <location>
        <begin position="48"/>
        <end position="118"/>
    </location>
</feature>
<dbReference type="Gene3D" id="1.10.10.60">
    <property type="entry name" value="Homeodomain-like"/>
    <property type="match status" value="1"/>
</dbReference>
<evidence type="ECO:0000256" key="1">
    <source>
        <dbReference type="ARBA" id="ARBA00023125"/>
    </source>
</evidence>
<dbReference type="InterPro" id="IPR009057">
    <property type="entry name" value="Homeodomain-like_sf"/>
</dbReference>
<organism evidence="4 5">
    <name type="scientific">Colletotrichum chlorophyti</name>
    <dbReference type="NCBI Taxonomy" id="708187"/>
    <lineage>
        <taxon>Eukaryota</taxon>
        <taxon>Fungi</taxon>
        <taxon>Dikarya</taxon>
        <taxon>Ascomycota</taxon>
        <taxon>Pezizomycotina</taxon>
        <taxon>Sordariomycetes</taxon>
        <taxon>Hypocreomycetidae</taxon>
        <taxon>Glomerellales</taxon>
        <taxon>Glomerellaceae</taxon>
        <taxon>Colletotrichum</taxon>
    </lineage>
</organism>
<dbReference type="PROSITE" id="PS51253">
    <property type="entry name" value="HTH_CENPB"/>
    <property type="match status" value="1"/>
</dbReference>
<accession>A0A1Q8R9L8</accession>
<evidence type="ECO:0000313" key="4">
    <source>
        <dbReference type="EMBL" id="OLN80949.1"/>
    </source>
</evidence>
<dbReference type="InterPro" id="IPR007889">
    <property type="entry name" value="HTH_Psq"/>
</dbReference>
<evidence type="ECO:0000256" key="2">
    <source>
        <dbReference type="ARBA" id="ARBA00023242"/>
    </source>
</evidence>